<proteinExistence type="predicted"/>
<comment type="caution">
    <text evidence="1">The sequence shown here is derived from an EMBL/GenBank/DDBJ whole genome shotgun (WGS) entry which is preliminary data.</text>
</comment>
<evidence type="ECO:0000313" key="1">
    <source>
        <dbReference type="EMBL" id="KAF3035690.1"/>
    </source>
</evidence>
<reference evidence="1" key="1">
    <citation type="submission" date="2019-04" db="EMBL/GenBank/DDBJ databases">
        <title>Sequencing of skin fungus with MAO and IRED activity.</title>
        <authorList>
            <person name="Marsaioli A.J."/>
            <person name="Bonatto J.M.C."/>
            <person name="Reis Junior O."/>
        </authorList>
    </citation>
    <scope>NUCLEOTIDE SEQUENCE</scope>
    <source>
        <strain evidence="1">28M1</strain>
    </source>
</reference>
<protein>
    <submittedName>
        <fullName evidence="1">Uncharacterized protein</fullName>
    </submittedName>
</protein>
<accession>A0A9P4WL12</accession>
<keyword evidence="2" id="KW-1185">Reference proteome</keyword>
<dbReference type="OrthoDB" id="3763466at2759"/>
<dbReference type="AlphaFoldDB" id="A0A9P4WL12"/>
<gene>
    <name evidence="1" type="ORF">E8E12_005939</name>
</gene>
<dbReference type="Proteomes" id="UP000758155">
    <property type="component" value="Unassembled WGS sequence"/>
</dbReference>
<dbReference type="EMBL" id="SWKV01000056">
    <property type="protein sequence ID" value="KAF3035690.1"/>
    <property type="molecule type" value="Genomic_DNA"/>
</dbReference>
<name>A0A9P4WL12_9PLEO</name>
<organism evidence="1 2">
    <name type="scientific">Didymella heteroderae</name>
    <dbReference type="NCBI Taxonomy" id="1769908"/>
    <lineage>
        <taxon>Eukaryota</taxon>
        <taxon>Fungi</taxon>
        <taxon>Dikarya</taxon>
        <taxon>Ascomycota</taxon>
        <taxon>Pezizomycotina</taxon>
        <taxon>Dothideomycetes</taxon>
        <taxon>Pleosporomycetidae</taxon>
        <taxon>Pleosporales</taxon>
        <taxon>Pleosporineae</taxon>
        <taxon>Didymellaceae</taxon>
        <taxon>Didymella</taxon>
    </lineage>
</organism>
<sequence>MPASSDVAGDQAAGNAFARFEQARRTHAKCAARALVIREELDRMKCRKVKLLMMSKMNAGQRKAWLEDLTVKTDIPFSKAWNRKFADQMQDALPFEVRSMIYDNLLDDNMWDQYHHALQAMMAPHYLYADYMGIGTAEEIVEKLYRSDWFKEQTLHDIALNLHKLIHEDPFGTGFDPAAYITGLDRDELKSSFYHLLAVAGNEDFFDLEITFMQRNVRIDVLEEALETFNNVYQAFARTGVEMRIRWEYLSPTYGLHNHSRNLESFFCEPRQSWKRKMFNFLKEMIPCMESRHVHFLKEPSPTLSDRDFVHRMWDNDEKFHRNRL</sequence>
<evidence type="ECO:0000313" key="2">
    <source>
        <dbReference type="Proteomes" id="UP000758155"/>
    </source>
</evidence>